<evidence type="ECO:0000256" key="5">
    <source>
        <dbReference type="ARBA" id="ARBA00023136"/>
    </source>
</evidence>
<keyword evidence="3" id="KW-0999">Mitochondrion inner membrane</keyword>
<keyword evidence="4" id="KW-0496">Mitochondrion</keyword>
<evidence type="ECO:0000313" key="7">
    <source>
        <dbReference type="Proteomes" id="UP000233140"/>
    </source>
</evidence>
<comment type="similarity">
    <text evidence="2">Belongs to the cytochrome c oxidase VIIa family.</text>
</comment>
<dbReference type="GeneTree" id="ENSGT01010000225912"/>
<dbReference type="GO" id="GO:0005743">
    <property type="term" value="C:mitochondrial inner membrane"/>
    <property type="evidence" value="ECO:0007669"/>
    <property type="project" value="UniProtKB-SubCell"/>
</dbReference>
<dbReference type="InterPro" id="IPR036539">
    <property type="entry name" value="Cyt_c_oxidase_su7a_sf"/>
</dbReference>
<dbReference type="Gene3D" id="4.10.91.10">
    <property type="entry name" value="Cytochrome c oxidase, subunit VIIa"/>
    <property type="match status" value="1"/>
</dbReference>
<evidence type="ECO:0000256" key="3">
    <source>
        <dbReference type="ARBA" id="ARBA00022792"/>
    </source>
</evidence>
<comment type="subcellular location">
    <subcellularLocation>
        <location evidence="1">Mitochondrion inner membrane</location>
    </subcellularLocation>
</comment>
<dbReference type="GO" id="GO:0045277">
    <property type="term" value="C:respiratory chain complex IV"/>
    <property type="evidence" value="ECO:0007669"/>
    <property type="project" value="InterPro"/>
</dbReference>
<evidence type="ECO:0000256" key="2">
    <source>
        <dbReference type="ARBA" id="ARBA00009331"/>
    </source>
</evidence>
<evidence type="ECO:0000313" key="6">
    <source>
        <dbReference type="Ensembl" id="ENSMLEP00000018947.1"/>
    </source>
</evidence>
<accession>A0A2K5YTQ5</accession>
<organism evidence="6 7">
    <name type="scientific">Mandrillus leucophaeus</name>
    <name type="common">Drill</name>
    <name type="synonym">Papio leucophaeus</name>
    <dbReference type="NCBI Taxonomy" id="9568"/>
    <lineage>
        <taxon>Eukaryota</taxon>
        <taxon>Metazoa</taxon>
        <taxon>Chordata</taxon>
        <taxon>Craniata</taxon>
        <taxon>Vertebrata</taxon>
        <taxon>Euteleostomi</taxon>
        <taxon>Mammalia</taxon>
        <taxon>Eutheria</taxon>
        <taxon>Euarchontoglires</taxon>
        <taxon>Primates</taxon>
        <taxon>Haplorrhini</taxon>
        <taxon>Catarrhini</taxon>
        <taxon>Cercopithecidae</taxon>
        <taxon>Cercopithecinae</taxon>
        <taxon>Mandrillus</taxon>
    </lineage>
</organism>
<sequence length="23" mass="2493">MALSLGGSVYSLYCLGWASFPRN</sequence>
<evidence type="ECO:0000256" key="1">
    <source>
        <dbReference type="ARBA" id="ARBA00004273"/>
    </source>
</evidence>
<reference evidence="6" key="1">
    <citation type="submission" date="2025-08" db="UniProtKB">
        <authorList>
            <consortium name="Ensembl"/>
        </authorList>
    </citation>
    <scope>IDENTIFICATION</scope>
</reference>
<reference evidence="6" key="2">
    <citation type="submission" date="2025-09" db="UniProtKB">
        <authorList>
            <consortium name="Ensembl"/>
        </authorList>
    </citation>
    <scope>IDENTIFICATION</scope>
</reference>
<keyword evidence="7" id="KW-1185">Reference proteome</keyword>
<dbReference type="GO" id="GO:0006123">
    <property type="term" value="P:mitochondrial electron transport, cytochrome c to oxygen"/>
    <property type="evidence" value="ECO:0007669"/>
    <property type="project" value="InterPro"/>
</dbReference>
<keyword evidence="5" id="KW-0472">Membrane</keyword>
<dbReference type="Proteomes" id="UP000233140">
    <property type="component" value="Unassembled WGS sequence"/>
</dbReference>
<proteinExistence type="inferred from homology"/>
<protein>
    <submittedName>
        <fullName evidence="6">Uncharacterized protein</fullName>
    </submittedName>
</protein>
<evidence type="ECO:0000256" key="4">
    <source>
        <dbReference type="ARBA" id="ARBA00023128"/>
    </source>
</evidence>
<name>A0A2K5YTQ5_MANLE</name>
<dbReference type="Ensembl" id="ENSMLET00000042435.1">
    <property type="protein sequence ID" value="ENSMLEP00000018947.1"/>
    <property type="gene ID" value="ENSMLEG00000033681.1"/>
</dbReference>
<dbReference type="AlphaFoldDB" id="A0A2K5YTQ5"/>